<dbReference type="InterPro" id="IPR012318">
    <property type="entry name" value="HTH_CRP"/>
</dbReference>
<feature type="domain" description="Cyclic nucleotide-binding" evidence="4">
    <location>
        <begin position="17"/>
        <end position="120"/>
    </location>
</feature>
<organism evidence="6 7">
    <name type="scientific">Thauera aromatica K172</name>
    <dbReference type="NCBI Taxonomy" id="44139"/>
    <lineage>
        <taxon>Bacteria</taxon>
        <taxon>Pseudomonadati</taxon>
        <taxon>Pseudomonadota</taxon>
        <taxon>Betaproteobacteria</taxon>
        <taxon>Rhodocyclales</taxon>
        <taxon>Zoogloeaceae</taxon>
        <taxon>Thauera</taxon>
    </lineage>
</organism>
<dbReference type="GO" id="GO:0003700">
    <property type="term" value="F:DNA-binding transcription factor activity"/>
    <property type="evidence" value="ECO:0007669"/>
    <property type="project" value="TreeGrafter"/>
</dbReference>
<dbReference type="InterPro" id="IPR018490">
    <property type="entry name" value="cNMP-bd_dom_sf"/>
</dbReference>
<dbReference type="InterPro" id="IPR014710">
    <property type="entry name" value="RmlC-like_jellyroll"/>
</dbReference>
<dbReference type="GO" id="GO:0003677">
    <property type="term" value="F:DNA binding"/>
    <property type="evidence" value="ECO:0007669"/>
    <property type="project" value="UniProtKB-KW"/>
</dbReference>
<dbReference type="PANTHER" id="PTHR24567">
    <property type="entry name" value="CRP FAMILY TRANSCRIPTIONAL REGULATORY PROTEIN"/>
    <property type="match status" value="1"/>
</dbReference>
<dbReference type="GO" id="GO:0005829">
    <property type="term" value="C:cytosol"/>
    <property type="evidence" value="ECO:0007669"/>
    <property type="project" value="TreeGrafter"/>
</dbReference>
<evidence type="ECO:0000259" key="5">
    <source>
        <dbReference type="PROSITE" id="PS51063"/>
    </source>
</evidence>
<dbReference type="PANTHER" id="PTHR24567:SF26">
    <property type="entry name" value="REGULATORY PROTEIN YEIL"/>
    <property type="match status" value="1"/>
</dbReference>
<dbReference type="RefSeq" id="WP_107219652.1">
    <property type="nucleotide sequence ID" value="NZ_CP028339.1"/>
</dbReference>
<dbReference type="OrthoDB" id="9777588at2"/>
<dbReference type="PROSITE" id="PS51063">
    <property type="entry name" value="HTH_CRP_2"/>
    <property type="match status" value="1"/>
</dbReference>
<dbReference type="SMART" id="SM00100">
    <property type="entry name" value="cNMP"/>
    <property type="match status" value="1"/>
</dbReference>
<name>A0A2R4BIQ6_THAAR</name>
<proteinExistence type="predicted"/>
<dbReference type="InterPro" id="IPR000595">
    <property type="entry name" value="cNMP-bd_dom"/>
</dbReference>
<dbReference type="SUPFAM" id="SSF46785">
    <property type="entry name" value="Winged helix' DNA-binding domain"/>
    <property type="match status" value="1"/>
</dbReference>
<dbReference type="Pfam" id="PF00027">
    <property type="entry name" value="cNMP_binding"/>
    <property type="match status" value="1"/>
</dbReference>
<sequence length="229" mass="25254">MKTKRQCPPPPLSDFAPFDLLDPPTLERVSASVRPIHAARGELLVQRDDRPRGVHLVVDGDVKCFVLSPSGSEKIIRIATSGAFFGEDAALLDRPHVVNAQAMRACELLLVPTAALRGAMDASHRFCTAMGLRLAAASHDLMSTLQLQLQLSSTQRVAHYLTRLAPEDAEHWEIHLETDKQTIAAQLNLTPETLSRVLAHFVREGLIRPRGRRGMVLNKLSQLRTCAAH</sequence>
<dbReference type="SUPFAM" id="SSF51206">
    <property type="entry name" value="cAMP-binding domain-like"/>
    <property type="match status" value="1"/>
</dbReference>
<keyword evidence="2" id="KW-0238">DNA-binding</keyword>
<dbReference type="InterPro" id="IPR036388">
    <property type="entry name" value="WH-like_DNA-bd_sf"/>
</dbReference>
<dbReference type="CDD" id="cd00038">
    <property type="entry name" value="CAP_ED"/>
    <property type="match status" value="1"/>
</dbReference>
<dbReference type="AlphaFoldDB" id="A0A2R4BIQ6"/>
<dbReference type="Proteomes" id="UP000241885">
    <property type="component" value="Chromosome"/>
</dbReference>
<dbReference type="Gene3D" id="1.10.10.10">
    <property type="entry name" value="Winged helix-like DNA-binding domain superfamily/Winged helix DNA-binding domain"/>
    <property type="match status" value="1"/>
</dbReference>
<gene>
    <name evidence="6" type="ORF">Tharo_0257</name>
</gene>
<evidence type="ECO:0000256" key="3">
    <source>
        <dbReference type="ARBA" id="ARBA00023163"/>
    </source>
</evidence>
<keyword evidence="3" id="KW-0804">Transcription</keyword>
<reference evidence="6 7" key="1">
    <citation type="submission" date="2018-03" db="EMBL/GenBank/DDBJ databases">
        <title>Complete genome sequence of Thauera aromatica, a model organism for studying aromatic compound degradation under denitrifying conditions.</title>
        <authorList>
            <person name="Lo H.-Y."/>
            <person name="Goris T."/>
            <person name="Boll M."/>
            <person name="Mueller J.A."/>
        </authorList>
    </citation>
    <scope>NUCLEOTIDE SEQUENCE [LARGE SCALE GENOMIC DNA]</scope>
    <source>
        <strain evidence="6 7">K172</strain>
    </source>
</reference>
<dbReference type="InterPro" id="IPR050397">
    <property type="entry name" value="Env_Response_Regulators"/>
</dbReference>
<feature type="domain" description="HTH crp-type" evidence="5">
    <location>
        <begin position="151"/>
        <end position="220"/>
    </location>
</feature>
<dbReference type="PROSITE" id="PS50042">
    <property type="entry name" value="CNMP_BINDING_3"/>
    <property type="match status" value="1"/>
</dbReference>
<dbReference type="EMBL" id="CP028339">
    <property type="protein sequence ID" value="AVR87208.1"/>
    <property type="molecule type" value="Genomic_DNA"/>
</dbReference>
<accession>A0A2R4BIQ6</accession>
<dbReference type="Pfam" id="PF13545">
    <property type="entry name" value="HTH_Crp_2"/>
    <property type="match status" value="1"/>
</dbReference>
<dbReference type="SMART" id="SM00419">
    <property type="entry name" value="HTH_CRP"/>
    <property type="match status" value="1"/>
</dbReference>
<dbReference type="Gene3D" id="2.60.120.10">
    <property type="entry name" value="Jelly Rolls"/>
    <property type="match status" value="1"/>
</dbReference>
<dbReference type="InterPro" id="IPR036390">
    <property type="entry name" value="WH_DNA-bd_sf"/>
</dbReference>
<evidence type="ECO:0000259" key="4">
    <source>
        <dbReference type="PROSITE" id="PS50042"/>
    </source>
</evidence>
<evidence type="ECO:0000313" key="7">
    <source>
        <dbReference type="Proteomes" id="UP000241885"/>
    </source>
</evidence>
<dbReference type="KEGG" id="tak:Tharo_0257"/>
<evidence type="ECO:0000313" key="6">
    <source>
        <dbReference type="EMBL" id="AVR87208.1"/>
    </source>
</evidence>
<keyword evidence="7" id="KW-1185">Reference proteome</keyword>
<evidence type="ECO:0000256" key="1">
    <source>
        <dbReference type="ARBA" id="ARBA00023015"/>
    </source>
</evidence>
<evidence type="ECO:0000256" key="2">
    <source>
        <dbReference type="ARBA" id="ARBA00023125"/>
    </source>
</evidence>
<keyword evidence="1" id="KW-0805">Transcription regulation</keyword>
<protein>
    <submittedName>
        <fullName evidence="6">Transcriptional regulator</fullName>
    </submittedName>
</protein>